<dbReference type="SMART" id="SM00256">
    <property type="entry name" value="FBOX"/>
    <property type="match status" value="1"/>
</dbReference>
<dbReference type="InterPro" id="IPR012885">
    <property type="entry name" value="F-box_Sdz-33"/>
</dbReference>
<dbReference type="PANTHER" id="PTHR21503">
    <property type="entry name" value="F-BOX-CONTAINING HYPOTHETICAL PROTEIN C.ELEGANS"/>
    <property type="match status" value="1"/>
</dbReference>
<dbReference type="AlphaFoldDB" id="E3NDE6"/>
<sequence>MPLGIFSNVLLPPSIINCLILCPPLSFFSSIDCFCRMKPLKQLPILRLPLRAMEEVSKGMHSIIKMVSNRRDNTFPILRLPFLAIEEIFKTMDPIEIINFSMISKRTRTVAKSMRFYSKYSIDLYIHETLEIRLDGRKDVVSYVMTSDKKMNGKSEEKEQNGRIERKVYNYSKDPVKKWKKLSTHVLDIFKKQTINYLSMQMDAFVDQNVSIIDFLKTSEISVNDCYLYQWEQNNVDENVAYLLNTITIRYNLETWLHIKTYFFDGKIPKNLEGLYFMNSEWIGFEKLLEIDCKSVILGRNWISVEEWNSFFKKWIAMETNQNLECLQLSHKHLETFRALVLHDIPHEVVGEGVKRILKTVRNRSTEINGGIDIRRIDGKTATFFMHRELWTESLAMSIH</sequence>
<dbReference type="InterPro" id="IPR001810">
    <property type="entry name" value="F-box_dom"/>
</dbReference>
<evidence type="ECO:0000313" key="2">
    <source>
        <dbReference type="EMBL" id="EFO93985.1"/>
    </source>
</evidence>
<reference evidence="2" key="1">
    <citation type="submission" date="2007-07" db="EMBL/GenBank/DDBJ databases">
        <title>PCAP assembly of the Caenorhabditis remanei genome.</title>
        <authorList>
            <consortium name="The Caenorhabditis remanei Sequencing Consortium"/>
            <person name="Wilson R.K."/>
        </authorList>
    </citation>
    <scope>NUCLEOTIDE SEQUENCE [LARGE SCALE GENOMIC DNA]</scope>
    <source>
        <strain evidence="2">PB4641</strain>
    </source>
</reference>
<accession>E3NDE6</accession>
<dbReference type="Pfam" id="PF07735">
    <property type="entry name" value="FBA_2"/>
    <property type="match status" value="1"/>
</dbReference>
<dbReference type="HOGENOM" id="CLU_028840_3_1_1"/>
<evidence type="ECO:0000259" key="1">
    <source>
        <dbReference type="PROSITE" id="PS50181"/>
    </source>
</evidence>
<gene>
    <name evidence="2" type="ORF">CRE_09784</name>
</gene>
<dbReference type="EMBL" id="DS268609">
    <property type="protein sequence ID" value="EFO93985.1"/>
    <property type="molecule type" value="Genomic_DNA"/>
</dbReference>
<name>E3NDE6_CAERE</name>
<organism evidence="3">
    <name type="scientific">Caenorhabditis remanei</name>
    <name type="common">Caenorhabditis vulgaris</name>
    <dbReference type="NCBI Taxonomy" id="31234"/>
    <lineage>
        <taxon>Eukaryota</taxon>
        <taxon>Metazoa</taxon>
        <taxon>Ecdysozoa</taxon>
        <taxon>Nematoda</taxon>
        <taxon>Chromadorea</taxon>
        <taxon>Rhabditida</taxon>
        <taxon>Rhabditina</taxon>
        <taxon>Rhabditomorpha</taxon>
        <taxon>Rhabditoidea</taxon>
        <taxon>Rhabditidae</taxon>
        <taxon>Peloderinae</taxon>
        <taxon>Caenorhabditis</taxon>
    </lineage>
</organism>
<dbReference type="InParanoid" id="E3NDE6"/>
<dbReference type="PROSITE" id="PS50181">
    <property type="entry name" value="FBOX"/>
    <property type="match status" value="1"/>
</dbReference>
<protein>
    <recommendedName>
        <fullName evidence="1">F-box domain-containing protein</fullName>
    </recommendedName>
</protein>
<dbReference type="Pfam" id="PF00646">
    <property type="entry name" value="F-box"/>
    <property type="match status" value="1"/>
</dbReference>
<proteinExistence type="predicted"/>
<evidence type="ECO:0000313" key="3">
    <source>
        <dbReference type="Proteomes" id="UP000008281"/>
    </source>
</evidence>
<keyword evidence="3" id="KW-1185">Reference proteome</keyword>
<feature type="domain" description="F-box" evidence="1">
    <location>
        <begin position="74"/>
        <end position="120"/>
    </location>
</feature>
<dbReference type="Proteomes" id="UP000008281">
    <property type="component" value="Unassembled WGS sequence"/>
</dbReference>